<dbReference type="Proteomes" id="UP001596383">
    <property type="component" value="Unassembled WGS sequence"/>
</dbReference>
<organism evidence="1 2">
    <name type="scientific">Natrinema soli</name>
    <dbReference type="NCBI Taxonomy" id="1930624"/>
    <lineage>
        <taxon>Archaea</taxon>
        <taxon>Methanobacteriati</taxon>
        <taxon>Methanobacteriota</taxon>
        <taxon>Stenosarchaea group</taxon>
        <taxon>Halobacteria</taxon>
        <taxon>Halobacteriales</taxon>
        <taxon>Natrialbaceae</taxon>
        <taxon>Natrinema</taxon>
    </lineage>
</organism>
<protein>
    <recommendedName>
        <fullName evidence="3">Thioredoxin</fullName>
    </recommendedName>
</protein>
<dbReference type="AlphaFoldDB" id="A0ABD5SIN2"/>
<evidence type="ECO:0008006" key="3">
    <source>
        <dbReference type="Google" id="ProtNLM"/>
    </source>
</evidence>
<name>A0ABD5SIN2_9EURY</name>
<sequence length="352" mass="38252">MSLDEQAKRLEIDADFETANEELYRRNLTDGLPVVPPTEERVKAMMTKTDRDPDEVIGVMPPRYGDATVEKIAINAVMAGCKPEYMPVLVAAVAAMCEDKFNLYGINATTHPVAPLLIVNGPIVDDINLNYGYNVFGQGWRSNSTIGRAIRLLLTNVGGGRPGDMDRATHGHPGKFSFCIAENETKSPWESFHVRRGYDSDESTVTVIAAEAPHEVNDHVSEDGGGILTVAADVLATMGHNNAYVTHSEVTVVFGPEHAETISRDSYSVSDVKWFLYDNARNRLGKLKSGGLYGIHDWADRFAAATDDAMIPVVEDPKHVNVLVAGGAGKHSMALPSFGETRSVTKPIARGE</sequence>
<keyword evidence="2" id="KW-1185">Reference proteome</keyword>
<comment type="caution">
    <text evidence="1">The sequence shown here is derived from an EMBL/GenBank/DDBJ whole genome shotgun (WGS) entry which is preliminary data.</text>
</comment>
<proteinExistence type="predicted"/>
<gene>
    <name evidence="1" type="ORF">ACFQE6_08260</name>
</gene>
<dbReference type="RefSeq" id="WP_273738046.1">
    <property type="nucleotide sequence ID" value="NZ_JAQIVI010000121.1"/>
</dbReference>
<accession>A0ABD5SIN2</accession>
<evidence type="ECO:0000313" key="1">
    <source>
        <dbReference type="EMBL" id="MFC6765001.1"/>
    </source>
</evidence>
<dbReference type="EMBL" id="JBHSWV010000121">
    <property type="protein sequence ID" value="MFC6765001.1"/>
    <property type="molecule type" value="Genomic_DNA"/>
</dbReference>
<reference evidence="1 2" key="1">
    <citation type="journal article" date="2019" name="Int. J. Syst. Evol. Microbiol.">
        <title>The Global Catalogue of Microorganisms (GCM) 10K type strain sequencing project: providing services to taxonomists for standard genome sequencing and annotation.</title>
        <authorList>
            <consortium name="The Broad Institute Genomics Platform"/>
            <consortium name="The Broad Institute Genome Sequencing Center for Infectious Disease"/>
            <person name="Wu L."/>
            <person name="Ma J."/>
        </authorList>
    </citation>
    <scope>NUCLEOTIDE SEQUENCE [LARGE SCALE GENOMIC DNA]</scope>
    <source>
        <strain evidence="1 2">LMG 29247</strain>
    </source>
</reference>
<evidence type="ECO:0000313" key="2">
    <source>
        <dbReference type="Proteomes" id="UP001596383"/>
    </source>
</evidence>